<dbReference type="EMBL" id="FNHI01000018">
    <property type="protein sequence ID" value="SDN07724.1"/>
    <property type="molecule type" value="Genomic_DNA"/>
</dbReference>
<gene>
    <name evidence="2" type="ORF">SAMN05444921_118113</name>
</gene>
<feature type="transmembrane region" description="Helical" evidence="1">
    <location>
        <begin position="258"/>
        <end position="275"/>
    </location>
</feature>
<feature type="transmembrane region" description="Helical" evidence="1">
    <location>
        <begin position="164"/>
        <end position="181"/>
    </location>
</feature>
<evidence type="ECO:0000256" key="1">
    <source>
        <dbReference type="SAM" id="Phobius"/>
    </source>
</evidence>
<name>A0A1G9YF91_9ACTN</name>
<organism evidence="2 3">
    <name type="scientific">Streptomyces wuyuanensis</name>
    <dbReference type="NCBI Taxonomy" id="1196353"/>
    <lineage>
        <taxon>Bacteria</taxon>
        <taxon>Bacillati</taxon>
        <taxon>Actinomycetota</taxon>
        <taxon>Actinomycetes</taxon>
        <taxon>Kitasatosporales</taxon>
        <taxon>Streptomycetaceae</taxon>
        <taxon>Streptomyces</taxon>
    </lineage>
</organism>
<feature type="transmembrane region" description="Helical" evidence="1">
    <location>
        <begin position="105"/>
        <end position="124"/>
    </location>
</feature>
<dbReference type="OrthoDB" id="4382070at2"/>
<sequence length="283" mass="29112">MNTAVAVPAALLSALSFGVGSVLQQQAASEAPTTDSLRPRLLLELARRPKWLTGMGLVVSSYALLGLALASGPLVLVQPLAATDLVFALPFLAWRRGVPLTRPEVAGIMCTAGGVAMFLTVLPAPSHGTVPDLVDWVPVLAAIGGAVMLLAPVGLRRRGRTRTALFAVCAALLFALLDSLTKSTADRFQTEGAAALLAWEPYSLIVVGVLGLTLSQSAYQAGSLAISLPIIDTLEPIGAVLIGIAVFGERLAQTPSALAVQMLGAAVAVAGILLLDRSPLARA</sequence>
<dbReference type="AlphaFoldDB" id="A0A1G9YF91"/>
<feature type="transmembrane region" description="Helical" evidence="1">
    <location>
        <begin position="136"/>
        <end position="155"/>
    </location>
</feature>
<keyword evidence="1" id="KW-0472">Membrane</keyword>
<reference evidence="3" key="1">
    <citation type="submission" date="2016-10" db="EMBL/GenBank/DDBJ databases">
        <authorList>
            <person name="Varghese N."/>
            <person name="Submissions S."/>
        </authorList>
    </citation>
    <scope>NUCLEOTIDE SEQUENCE [LARGE SCALE GENOMIC DNA]</scope>
    <source>
        <strain evidence="3">CGMCC 4.7042</strain>
    </source>
</reference>
<feature type="transmembrane region" description="Helical" evidence="1">
    <location>
        <begin position="224"/>
        <end position="246"/>
    </location>
</feature>
<keyword evidence="1" id="KW-1133">Transmembrane helix</keyword>
<evidence type="ECO:0000313" key="2">
    <source>
        <dbReference type="EMBL" id="SDN07724.1"/>
    </source>
</evidence>
<keyword evidence="3" id="KW-1185">Reference proteome</keyword>
<evidence type="ECO:0000313" key="3">
    <source>
        <dbReference type="Proteomes" id="UP000199063"/>
    </source>
</evidence>
<proteinExistence type="predicted"/>
<dbReference type="PANTHER" id="PTHR40761:SF1">
    <property type="entry name" value="CONSERVED INTEGRAL MEMBRANE ALANINE VALINE AND LEUCINE RICH PROTEIN-RELATED"/>
    <property type="match status" value="1"/>
</dbReference>
<accession>A0A1G9YF91</accession>
<keyword evidence="1" id="KW-0812">Transmembrane</keyword>
<feature type="transmembrane region" description="Helical" evidence="1">
    <location>
        <begin position="193"/>
        <end position="212"/>
    </location>
</feature>
<dbReference type="STRING" id="1196353.SAMN05444921_118113"/>
<protein>
    <recommendedName>
        <fullName evidence="4">Threonine/homoserine efflux transporter RhtA</fullName>
    </recommendedName>
</protein>
<dbReference type="RefSeq" id="WP_093658601.1">
    <property type="nucleotide sequence ID" value="NZ_FNHI01000018.1"/>
</dbReference>
<dbReference type="Proteomes" id="UP000199063">
    <property type="component" value="Unassembled WGS sequence"/>
</dbReference>
<dbReference type="PANTHER" id="PTHR40761">
    <property type="entry name" value="CONSERVED INTEGRAL MEMBRANE ALANINE VALINE AND LEUCINE RICH PROTEIN-RELATED"/>
    <property type="match status" value="1"/>
</dbReference>
<dbReference type="NCBIfam" id="NF038012">
    <property type="entry name" value="DMT_1"/>
    <property type="match status" value="1"/>
</dbReference>
<dbReference type="GeneID" id="40832261"/>
<feature type="transmembrane region" description="Helical" evidence="1">
    <location>
        <begin position="51"/>
        <end position="70"/>
    </location>
</feature>
<evidence type="ECO:0008006" key="4">
    <source>
        <dbReference type="Google" id="ProtNLM"/>
    </source>
</evidence>